<proteinExistence type="predicted"/>
<feature type="domain" description="Zn(2)-C6 fungal-type" evidence="8">
    <location>
        <begin position="16"/>
        <end position="46"/>
    </location>
</feature>
<dbReference type="PROSITE" id="PS00463">
    <property type="entry name" value="ZN2_CY6_FUNGAL_1"/>
    <property type="match status" value="1"/>
</dbReference>
<dbReference type="PANTHER" id="PTHR37534">
    <property type="entry name" value="TRANSCRIPTIONAL ACTIVATOR PROTEIN UGA3"/>
    <property type="match status" value="1"/>
</dbReference>
<dbReference type="SMART" id="SM00066">
    <property type="entry name" value="GAL4"/>
    <property type="match status" value="1"/>
</dbReference>
<keyword evidence="6" id="KW-0539">Nucleus</keyword>
<evidence type="ECO:0000313" key="9">
    <source>
        <dbReference type="EMBL" id="EGS18926.1"/>
    </source>
</evidence>
<dbReference type="InterPro" id="IPR001138">
    <property type="entry name" value="Zn2Cys6_DnaBD"/>
</dbReference>
<dbReference type="GO" id="GO:0005634">
    <property type="term" value="C:nucleus"/>
    <property type="evidence" value="ECO:0007669"/>
    <property type="project" value="UniProtKB-SubCell"/>
</dbReference>
<dbReference type="PROSITE" id="PS50048">
    <property type="entry name" value="ZN2_CY6_FUNGAL_2"/>
    <property type="match status" value="1"/>
</dbReference>
<dbReference type="KEGG" id="cthr:CTHT_0055390"/>
<dbReference type="GO" id="GO:0000981">
    <property type="term" value="F:DNA-binding transcription factor activity, RNA polymerase II-specific"/>
    <property type="evidence" value="ECO:0007669"/>
    <property type="project" value="InterPro"/>
</dbReference>
<dbReference type="AlphaFoldDB" id="G0SC00"/>
<evidence type="ECO:0000256" key="6">
    <source>
        <dbReference type="ARBA" id="ARBA00023242"/>
    </source>
</evidence>
<evidence type="ECO:0000256" key="4">
    <source>
        <dbReference type="ARBA" id="ARBA00023125"/>
    </source>
</evidence>
<keyword evidence="10" id="KW-1185">Reference proteome</keyword>
<dbReference type="OrthoDB" id="5213892at2759"/>
<dbReference type="Gene3D" id="4.10.240.10">
    <property type="entry name" value="Zn(2)-C6 fungal-type DNA-binding domain"/>
    <property type="match status" value="1"/>
</dbReference>
<dbReference type="Pfam" id="PF00172">
    <property type="entry name" value="Zn_clus"/>
    <property type="match status" value="1"/>
</dbReference>
<protein>
    <recommendedName>
        <fullName evidence="8">Zn(2)-C6 fungal-type domain-containing protein</fullName>
    </recommendedName>
</protein>
<evidence type="ECO:0000256" key="5">
    <source>
        <dbReference type="ARBA" id="ARBA00023163"/>
    </source>
</evidence>
<dbReference type="InterPro" id="IPR021858">
    <property type="entry name" value="Fun_TF"/>
</dbReference>
<evidence type="ECO:0000256" key="1">
    <source>
        <dbReference type="ARBA" id="ARBA00004123"/>
    </source>
</evidence>
<evidence type="ECO:0000259" key="8">
    <source>
        <dbReference type="PROSITE" id="PS50048"/>
    </source>
</evidence>
<evidence type="ECO:0000256" key="3">
    <source>
        <dbReference type="ARBA" id="ARBA00023015"/>
    </source>
</evidence>
<dbReference type="CDD" id="cd00067">
    <property type="entry name" value="GAL4"/>
    <property type="match status" value="1"/>
</dbReference>
<evidence type="ECO:0000313" key="10">
    <source>
        <dbReference type="Proteomes" id="UP000008066"/>
    </source>
</evidence>
<dbReference type="HOGENOM" id="CLU_019313_1_0_1"/>
<keyword evidence="4" id="KW-0238">DNA-binding</keyword>
<comment type="subcellular location">
    <subcellularLocation>
        <location evidence="1">Nucleus</location>
    </subcellularLocation>
</comment>
<sequence>MTVAGLMATKPRSFGGCWTCRLRRKKCDETRPICGACSTLEIECQYGDEKPEWMDGGERQKRRAEWLKAEVKRRAAHRRERRQLHGLEVRLESLDASLTDESDSTVPRDLINTTARPVAPSMDASSSSSPYIKTESSSASSPSVRTPHSRSATPHTDSCSSVPTPEDLSDSHAESSLEAAFSLEIEAHSIMLYLDYVFPFLFPFYKPPFFDAGRGWLLVLLTKNKALFHSAVSLSGYFYGIILSHTSQGHQHCTKNTHEALHKQQGLALQWLQREMQDIITRGVKSNLVEANRVMASIVQLLTSEVAIGTPGNWKMHLGAATELFNEIMKHHAVTPSGFPCFMSVLLRLGTRPFEWTPKNRPWGSDQATLRFFTAQLLFYDTIASTALGQPPRLQQWHQPLLEELPDEIKQLLPGNERETISPHINLEEFAGVQNWVILCIGQIASLDAWKKEMKRAGSFSVPQLFSRASTIEQRLRTCLESLSDCQAVNGSCPASSINGCSQSQPFLPYFASDAGSPFSRTLHTSVLNTRIWAQAALTYLSVVLSGFQPSSPEICESVSATIEMLLSLPNPECLRTLVWPFTVTGCLASPEQEHVFRNLVSAMGPLSVLGTVREGLAILEKVWARRREIEQAPDGWDLAACLGTLGQPALLI</sequence>
<gene>
    <name evidence="9" type="ORF">CTHT_0055390</name>
</gene>
<dbReference type="STRING" id="759272.G0SC00"/>
<dbReference type="OMA" id="RSQSGCY"/>
<evidence type="ECO:0000256" key="7">
    <source>
        <dbReference type="SAM" id="MobiDB-lite"/>
    </source>
</evidence>
<dbReference type="GO" id="GO:0008270">
    <property type="term" value="F:zinc ion binding"/>
    <property type="evidence" value="ECO:0007669"/>
    <property type="project" value="InterPro"/>
</dbReference>
<keyword evidence="5" id="KW-0804">Transcription</keyword>
<organism evidence="10">
    <name type="scientific">Chaetomium thermophilum (strain DSM 1495 / CBS 144.50 / IMI 039719)</name>
    <name type="common">Thermochaetoides thermophila</name>
    <dbReference type="NCBI Taxonomy" id="759272"/>
    <lineage>
        <taxon>Eukaryota</taxon>
        <taxon>Fungi</taxon>
        <taxon>Dikarya</taxon>
        <taxon>Ascomycota</taxon>
        <taxon>Pezizomycotina</taxon>
        <taxon>Sordariomycetes</taxon>
        <taxon>Sordariomycetidae</taxon>
        <taxon>Sordariales</taxon>
        <taxon>Chaetomiaceae</taxon>
        <taxon>Thermochaetoides</taxon>
    </lineage>
</organism>
<accession>G0SC00</accession>
<feature type="compositionally biased region" description="Polar residues" evidence="7">
    <location>
        <begin position="144"/>
        <end position="163"/>
    </location>
</feature>
<feature type="region of interest" description="Disordered" evidence="7">
    <location>
        <begin position="98"/>
        <end position="171"/>
    </location>
</feature>
<dbReference type="eggNOG" id="ENOG502RX7Y">
    <property type="taxonomic scope" value="Eukaryota"/>
</dbReference>
<dbReference type="SUPFAM" id="SSF57701">
    <property type="entry name" value="Zn2/Cys6 DNA-binding domain"/>
    <property type="match status" value="1"/>
</dbReference>
<dbReference type="Pfam" id="PF11951">
    <property type="entry name" value="Fungal_trans_2"/>
    <property type="match status" value="1"/>
</dbReference>
<dbReference type="GeneID" id="18259577"/>
<keyword evidence="3" id="KW-0805">Transcription regulation</keyword>
<evidence type="ECO:0000256" key="2">
    <source>
        <dbReference type="ARBA" id="ARBA00022833"/>
    </source>
</evidence>
<dbReference type="PANTHER" id="PTHR37534:SF20">
    <property type="entry name" value="PRO1A C6 ZINK-FINGER PROTEIN"/>
    <property type="match status" value="1"/>
</dbReference>
<dbReference type="EMBL" id="GL988045">
    <property type="protein sequence ID" value="EGS18926.1"/>
    <property type="molecule type" value="Genomic_DNA"/>
</dbReference>
<dbReference type="InterPro" id="IPR036864">
    <property type="entry name" value="Zn2-C6_fun-type_DNA-bd_sf"/>
</dbReference>
<dbReference type="GO" id="GO:0003677">
    <property type="term" value="F:DNA binding"/>
    <property type="evidence" value="ECO:0007669"/>
    <property type="project" value="UniProtKB-KW"/>
</dbReference>
<keyword evidence="2" id="KW-0862">Zinc</keyword>
<dbReference type="RefSeq" id="XP_006695871.1">
    <property type="nucleotide sequence ID" value="XM_006695808.1"/>
</dbReference>
<reference evidence="9 10" key="1">
    <citation type="journal article" date="2011" name="Cell">
        <title>Insight into structure and assembly of the nuclear pore complex by utilizing the genome of a eukaryotic thermophile.</title>
        <authorList>
            <person name="Amlacher S."/>
            <person name="Sarges P."/>
            <person name="Flemming D."/>
            <person name="van Noort V."/>
            <person name="Kunze R."/>
            <person name="Devos D.P."/>
            <person name="Arumugam M."/>
            <person name="Bork P."/>
            <person name="Hurt E."/>
        </authorList>
    </citation>
    <scope>NUCLEOTIDE SEQUENCE [LARGE SCALE GENOMIC DNA]</scope>
    <source>
        <strain evidence="10">DSM 1495 / CBS 144.50 / IMI 039719</strain>
    </source>
</reference>
<name>G0SC00_CHATD</name>
<dbReference type="Proteomes" id="UP000008066">
    <property type="component" value="Unassembled WGS sequence"/>
</dbReference>